<keyword evidence="5" id="KW-0460">Magnesium</keyword>
<proteinExistence type="predicted"/>
<comment type="caution">
    <text evidence="11">The sequence shown here is derived from an EMBL/GenBank/DDBJ whole genome shotgun (WGS) entry which is preliminary data.</text>
</comment>
<keyword evidence="8" id="KW-0413">Isomerase</keyword>
<evidence type="ECO:0000313" key="12">
    <source>
        <dbReference type="Proteomes" id="UP000812267"/>
    </source>
</evidence>
<dbReference type="Pfam" id="PF03706">
    <property type="entry name" value="LPG_synthase_TM"/>
    <property type="match status" value="1"/>
</dbReference>
<dbReference type="InterPro" id="IPR005844">
    <property type="entry name" value="A-D-PHexomutase_a/b/a-I"/>
</dbReference>
<keyword evidence="2" id="KW-1003">Cell membrane</keyword>
<evidence type="ECO:0000256" key="1">
    <source>
        <dbReference type="ARBA" id="ARBA00004651"/>
    </source>
</evidence>
<dbReference type="InterPro" id="IPR022791">
    <property type="entry name" value="L-PG_synthase/AglD"/>
</dbReference>
<evidence type="ECO:0000256" key="9">
    <source>
        <dbReference type="SAM" id="Phobius"/>
    </source>
</evidence>
<dbReference type="RefSeq" id="WP_216567776.1">
    <property type="nucleotide sequence ID" value="NZ_JAHMHK010000001.1"/>
</dbReference>
<feature type="transmembrane region" description="Helical" evidence="9">
    <location>
        <begin position="599"/>
        <end position="618"/>
    </location>
</feature>
<comment type="subcellular location">
    <subcellularLocation>
        <location evidence="1">Cell membrane</location>
        <topology evidence="1">Multi-pass membrane protein</topology>
    </subcellularLocation>
</comment>
<evidence type="ECO:0000259" key="10">
    <source>
        <dbReference type="Pfam" id="PF02878"/>
    </source>
</evidence>
<keyword evidence="6 9" id="KW-1133">Transmembrane helix</keyword>
<dbReference type="Pfam" id="PF02878">
    <property type="entry name" value="PGM_PMM_I"/>
    <property type="match status" value="1"/>
</dbReference>
<evidence type="ECO:0000256" key="6">
    <source>
        <dbReference type="ARBA" id="ARBA00022989"/>
    </source>
</evidence>
<feature type="transmembrane region" description="Helical" evidence="9">
    <location>
        <begin position="549"/>
        <end position="571"/>
    </location>
</feature>
<evidence type="ECO:0000256" key="2">
    <source>
        <dbReference type="ARBA" id="ARBA00022475"/>
    </source>
</evidence>
<keyword evidence="12" id="KW-1185">Reference proteome</keyword>
<evidence type="ECO:0000256" key="4">
    <source>
        <dbReference type="ARBA" id="ARBA00022723"/>
    </source>
</evidence>
<feature type="transmembrane region" description="Helical" evidence="9">
    <location>
        <begin position="801"/>
        <end position="822"/>
    </location>
</feature>
<keyword evidence="3 9" id="KW-0812">Transmembrane</keyword>
<gene>
    <name evidence="11" type="ORF">KQ878_01180</name>
</gene>
<keyword evidence="7 9" id="KW-0472">Membrane</keyword>
<feature type="transmembrane region" description="Helical" evidence="9">
    <location>
        <begin position="898"/>
        <end position="915"/>
    </location>
</feature>
<protein>
    <submittedName>
        <fullName evidence="11">Flippase-like domain-containing protein</fullName>
    </submittedName>
</protein>
<organism evidence="11 12">
    <name type="scientific">Mycoplasma zalophidermidis</name>
    <dbReference type="NCBI Taxonomy" id="398174"/>
    <lineage>
        <taxon>Bacteria</taxon>
        <taxon>Bacillati</taxon>
        <taxon>Mycoplasmatota</taxon>
        <taxon>Mollicutes</taxon>
        <taxon>Mycoplasmataceae</taxon>
        <taxon>Mycoplasma</taxon>
    </lineage>
</organism>
<dbReference type="PANTHER" id="PTHR45745:SF1">
    <property type="entry name" value="PHOSPHOGLUCOMUTASE 2B-RELATED"/>
    <property type="match status" value="1"/>
</dbReference>
<feature type="transmembrane region" description="Helical" evidence="9">
    <location>
        <begin position="677"/>
        <end position="708"/>
    </location>
</feature>
<keyword evidence="4" id="KW-0479">Metal-binding</keyword>
<name>A0ABS6DSU8_9MOLU</name>
<evidence type="ECO:0000256" key="8">
    <source>
        <dbReference type="ARBA" id="ARBA00023235"/>
    </source>
</evidence>
<feature type="transmembrane region" description="Helical" evidence="9">
    <location>
        <begin position="947"/>
        <end position="969"/>
    </location>
</feature>
<accession>A0ABS6DSU8</accession>
<evidence type="ECO:0000313" key="11">
    <source>
        <dbReference type="EMBL" id="MBU4693499.1"/>
    </source>
</evidence>
<evidence type="ECO:0000256" key="7">
    <source>
        <dbReference type="ARBA" id="ARBA00023136"/>
    </source>
</evidence>
<reference evidence="11" key="1">
    <citation type="submission" date="2021-06" db="EMBL/GenBank/DDBJ databases">
        <title>Novel Mycoplasma species detected in California sea lions (Zalophus californianus) from the USA.</title>
        <authorList>
            <person name="Volokhov D.V."/>
            <person name="Furtak V.A."/>
            <person name="Zagorodnyaya T.A."/>
        </authorList>
    </citation>
    <scope>NUCLEOTIDE SEQUENCE [LARGE SCALE GENOMIC DNA]</scope>
    <source>
        <strain evidence="11">CSL 4779</strain>
    </source>
</reference>
<dbReference type="EMBL" id="JAHMHK010000001">
    <property type="protein sequence ID" value="MBU4693499.1"/>
    <property type="molecule type" value="Genomic_DNA"/>
</dbReference>
<dbReference type="Proteomes" id="UP000812267">
    <property type="component" value="Unassembled WGS sequence"/>
</dbReference>
<feature type="transmembrane region" description="Helical" evidence="9">
    <location>
        <begin position="720"/>
        <end position="746"/>
    </location>
</feature>
<evidence type="ECO:0000256" key="5">
    <source>
        <dbReference type="ARBA" id="ARBA00022842"/>
    </source>
</evidence>
<dbReference type="PANTHER" id="PTHR45745">
    <property type="entry name" value="PHOSPHOMANNOMUTASE 45A"/>
    <property type="match status" value="1"/>
</dbReference>
<feature type="domain" description="Alpha-D-phosphohexomutase alpha/beta/alpha" evidence="10">
    <location>
        <begin position="48"/>
        <end position="179"/>
    </location>
</feature>
<evidence type="ECO:0000256" key="3">
    <source>
        <dbReference type="ARBA" id="ARBA00022692"/>
    </source>
</evidence>
<sequence>MNPVFEKWRAKESKDKLFAKKILSFGLINKEAEINYAFSRSMFFTGNKVIAEIGVGTNLINEYTVTAIAESLGNMLDDQKLDSKQIFFGNDQSFHGKLYTSIMSRVLDKKGYLINTIKDAEKVPSITHKTITEKYKIPVRVYIGKYKNVKNSIQIAFYWGDGENFNATDITKISMKLNEVNYLMISIPENEINVNYIEAMDECINNSLEFIKRKKGFSKINNNLFAFDISSHEQYSYIKNLHNKLDIKVKYRDNKTNKNWYKSNLNQLNSLNMKYWFRKNDANFAINRSGSGACVSIKHKHLYKYLKPDQISAIYLHFLVNDDPDFDKSNLINAFVARSFNSSSLLDVVAKKYNIKTLVFHNHSSLYKQLKDNNNLLIAHTNNFEYMLNSSNYIFDAYLFSAELMRMISVYKEKGLTLFDILNKIYSEYGYSHTQTKSYEMPKKSIGSFINRLKNTTHVGEQKLVNYKLIKDHAIESNIYLKLCFEQGDNSVITYNSLDEKMTIFTDVKIRKTDEDGKLGVIIRENNMLDSILELKETSSTTKLNAFSVLKYVFFVLILFGIFAFLFHSVYNFKSSNSVGSANIKEIFNGMWTQINTSVYSRASFIAIIGGFLIYSFTNAMIFKKLLKWQNINVKFTDLLTGSLISLVSQNVTPKSIGGDIATYWFLRRRNVPRPQLISSIVINTFIWQMSNIFLIVVFLPIGIYFYGNFFSNVKTDKTSLIMLISLILGITIDSVLAIGFLLLALNKKIQNWILNKLINFLEWLPFVSIYDADNKRAKLQYEFYKVRHGLKTVIKKWYKFIELLIWKILPWAYVPLAWFALSTDMLQSPIIGGSYFNMMVGSVLIRNINSISPTPGGTGTNDIISKTIYEFIIKPSSHLDIAARSSLLTSIKGIGEVIIPTLLSAIILLLVFIGERRVDIHNARNKNLKLINNENLNQISETKTKFYKISFSLLTIVLTLIILSFVFVNW</sequence>